<accession>A0A6J7LLJ1</accession>
<dbReference type="AlphaFoldDB" id="A0A6J7LLJ1"/>
<name>A0A6J7LLJ1_9ZZZZ</name>
<protein>
    <submittedName>
        <fullName evidence="1">Unannotated protein</fullName>
    </submittedName>
</protein>
<evidence type="ECO:0000313" key="1">
    <source>
        <dbReference type="EMBL" id="CAB4967593.1"/>
    </source>
</evidence>
<reference evidence="1" key="1">
    <citation type="submission" date="2020-05" db="EMBL/GenBank/DDBJ databases">
        <authorList>
            <person name="Chiriac C."/>
            <person name="Salcher M."/>
            <person name="Ghai R."/>
            <person name="Kavagutti S V."/>
        </authorList>
    </citation>
    <scope>NUCLEOTIDE SEQUENCE</scope>
</reference>
<proteinExistence type="predicted"/>
<gene>
    <name evidence="1" type="ORF">UFOPK3772_02993</name>
</gene>
<sequence>MTWVEVPADPGVVIEADVLTEAMETDVVSLVPSSKVAVMFVEGDADCGLQLIEAVVPR</sequence>
<organism evidence="1">
    <name type="scientific">freshwater metagenome</name>
    <dbReference type="NCBI Taxonomy" id="449393"/>
    <lineage>
        <taxon>unclassified sequences</taxon>
        <taxon>metagenomes</taxon>
        <taxon>ecological metagenomes</taxon>
    </lineage>
</organism>
<dbReference type="EMBL" id="CAFBNE010000144">
    <property type="protein sequence ID" value="CAB4967593.1"/>
    <property type="molecule type" value="Genomic_DNA"/>
</dbReference>